<feature type="region of interest" description="Disordered" evidence="1">
    <location>
        <begin position="94"/>
        <end position="197"/>
    </location>
</feature>
<organism evidence="2 3">
    <name type="scientific">Agromyces kandeliae</name>
    <dbReference type="NCBI Taxonomy" id="2666141"/>
    <lineage>
        <taxon>Bacteria</taxon>
        <taxon>Bacillati</taxon>
        <taxon>Actinomycetota</taxon>
        <taxon>Actinomycetes</taxon>
        <taxon>Micrococcales</taxon>
        <taxon>Microbacteriaceae</taxon>
        <taxon>Agromyces</taxon>
    </lineage>
</organism>
<evidence type="ECO:0000256" key="1">
    <source>
        <dbReference type="SAM" id="MobiDB-lite"/>
    </source>
</evidence>
<sequence length="233" mass="25521">MPGMNANLPLKWLSDGTIHGLTPLAWWLHSFGVIWSMQQESDGRIPTNALPVIEPYRTSPAARSKALRELAEKGLWTTNEGGYVIEGWADSQTTHAQMESKRAKWRRDKGSEPAASQPRESDSTDGSTKGSATVPPELSKGRKGKDEQAKDEQAKDEQRRADEFASEHDEAFATDPGLRYLGDEPAFPTSPNAVVGGAEFDRQGNEVPEWLRSKGAQLDGVTGRWANGSGFLD</sequence>
<reference evidence="2 3" key="1">
    <citation type="submission" date="2019-11" db="EMBL/GenBank/DDBJ databases">
        <title>Agromyces kandeliae sp. nov., isolated from mangrove soil.</title>
        <authorList>
            <person name="Wang R."/>
        </authorList>
    </citation>
    <scope>NUCLEOTIDE SEQUENCE [LARGE SCALE GENOMIC DNA]</scope>
    <source>
        <strain evidence="2 3">Q22</strain>
    </source>
</reference>
<dbReference type="AlphaFoldDB" id="A0A6L5R604"/>
<protein>
    <submittedName>
        <fullName evidence="2">Uncharacterized protein</fullName>
    </submittedName>
</protein>
<name>A0A6L5R604_9MICO</name>
<keyword evidence="3" id="KW-1185">Reference proteome</keyword>
<dbReference type="RefSeq" id="WP_154347870.1">
    <property type="nucleotide sequence ID" value="NZ_WKJD01000021.1"/>
</dbReference>
<dbReference type="Proteomes" id="UP000476511">
    <property type="component" value="Unassembled WGS sequence"/>
</dbReference>
<accession>A0A6L5R604</accession>
<evidence type="ECO:0000313" key="2">
    <source>
        <dbReference type="EMBL" id="MRX45325.1"/>
    </source>
</evidence>
<dbReference type="EMBL" id="WKJD01000021">
    <property type="protein sequence ID" value="MRX45325.1"/>
    <property type="molecule type" value="Genomic_DNA"/>
</dbReference>
<gene>
    <name evidence="2" type="ORF">GJR97_16565</name>
</gene>
<feature type="compositionally biased region" description="Basic and acidic residues" evidence="1">
    <location>
        <begin position="144"/>
        <end position="171"/>
    </location>
</feature>
<comment type="caution">
    <text evidence="2">The sequence shown here is derived from an EMBL/GenBank/DDBJ whole genome shotgun (WGS) entry which is preliminary data.</text>
</comment>
<proteinExistence type="predicted"/>
<evidence type="ECO:0000313" key="3">
    <source>
        <dbReference type="Proteomes" id="UP000476511"/>
    </source>
</evidence>